<evidence type="ECO:0000313" key="2">
    <source>
        <dbReference type="Proteomes" id="UP001627154"/>
    </source>
</evidence>
<evidence type="ECO:0000313" key="1">
    <source>
        <dbReference type="EMBL" id="KAL3385897.1"/>
    </source>
</evidence>
<organism evidence="1 2">
    <name type="scientific">Trichogramma kaykai</name>
    <dbReference type="NCBI Taxonomy" id="54128"/>
    <lineage>
        <taxon>Eukaryota</taxon>
        <taxon>Metazoa</taxon>
        <taxon>Ecdysozoa</taxon>
        <taxon>Arthropoda</taxon>
        <taxon>Hexapoda</taxon>
        <taxon>Insecta</taxon>
        <taxon>Pterygota</taxon>
        <taxon>Neoptera</taxon>
        <taxon>Endopterygota</taxon>
        <taxon>Hymenoptera</taxon>
        <taxon>Apocrita</taxon>
        <taxon>Proctotrupomorpha</taxon>
        <taxon>Chalcidoidea</taxon>
        <taxon>Trichogrammatidae</taxon>
        <taxon>Trichogramma</taxon>
    </lineage>
</organism>
<accession>A0ABD2VYQ0</accession>
<keyword evidence="2" id="KW-1185">Reference proteome</keyword>
<sequence length="74" mass="7869">MPDFPPPLSNPCIPFKLTAERAVRPAPATALPACPWSKPSPSLPDLTTEVASLTPTVSTTLLTTPSLNELIIFQ</sequence>
<reference evidence="1 2" key="1">
    <citation type="journal article" date="2024" name="bioRxiv">
        <title>A reference genome for Trichogramma kaykai: A tiny desert-dwelling parasitoid wasp with competing sex-ratio distorters.</title>
        <authorList>
            <person name="Culotta J."/>
            <person name="Lindsey A.R."/>
        </authorList>
    </citation>
    <scope>NUCLEOTIDE SEQUENCE [LARGE SCALE GENOMIC DNA]</scope>
    <source>
        <strain evidence="1 2">KSX58</strain>
    </source>
</reference>
<protein>
    <submittedName>
        <fullName evidence="1">Uncharacterized protein</fullName>
    </submittedName>
</protein>
<dbReference type="EMBL" id="JBJJXI010000151">
    <property type="protein sequence ID" value="KAL3385897.1"/>
    <property type="molecule type" value="Genomic_DNA"/>
</dbReference>
<dbReference type="Proteomes" id="UP001627154">
    <property type="component" value="Unassembled WGS sequence"/>
</dbReference>
<gene>
    <name evidence="1" type="ORF">TKK_018614</name>
</gene>
<proteinExistence type="predicted"/>
<dbReference type="AlphaFoldDB" id="A0ABD2VYQ0"/>
<comment type="caution">
    <text evidence="1">The sequence shown here is derived from an EMBL/GenBank/DDBJ whole genome shotgun (WGS) entry which is preliminary data.</text>
</comment>
<name>A0ABD2VYQ0_9HYME</name>